<sequence>LGSAAPSSGPRRRCRSARTACRPRSRQLCAGAPRGRAGTRRWRNTSGSGRRGHGLLRPQRDIGGMGRVGSGSARVGTGRSGPRGGDAAPWVLSSRPRSPRSFLAGVVSLPTPHSPAQVSVRARAAESSRRRVRGSMTPFSGSVGRSESGQLSGDLITQNRGDADWLPGNPTPNGSENWGRLMSVQAEGPDTGWEK</sequence>
<dbReference type="Ensembl" id="ENSCCNT00000004710.1">
    <property type="protein sequence ID" value="ENSCCNP00000003583.1"/>
    <property type="gene ID" value="ENSCCNG00000003838.1"/>
</dbReference>
<organism evidence="2">
    <name type="scientific">Castor canadensis</name>
    <name type="common">American beaver</name>
    <dbReference type="NCBI Taxonomy" id="51338"/>
    <lineage>
        <taxon>Eukaryota</taxon>
        <taxon>Metazoa</taxon>
        <taxon>Chordata</taxon>
        <taxon>Craniata</taxon>
        <taxon>Vertebrata</taxon>
        <taxon>Euteleostomi</taxon>
        <taxon>Mammalia</taxon>
        <taxon>Eutheria</taxon>
        <taxon>Euarchontoglires</taxon>
        <taxon>Glires</taxon>
        <taxon>Rodentia</taxon>
        <taxon>Castorimorpha</taxon>
        <taxon>Castoridae</taxon>
        <taxon>Castor</taxon>
    </lineage>
</organism>
<dbReference type="AlphaFoldDB" id="A0A8C0VZX2"/>
<name>A0A8C0VZX2_CASCN</name>
<proteinExistence type="predicted"/>
<protein>
    <submittedName>
        <fullName evidence="2">Uncharacterized protein</fullName>
    </submittedName>
</protein>
<accession>A0A8C0VZX2</accession>
<reference evidence="2" key="1">
    <citation type="submission" date="2023-09" db="UniProtKB">
        <authorList>
            <consortium name="Ensembl"/>
        </authorList>
    </citation>
    <scope>IDENTIFICATION</scope>
</reference>
<feature type="region of interest" description="Disordered" evidence="1">
    <location>
        <begin position="1"/>
        <end position="195"/>
    </location>
</feature>
<feature type="compositionally biased region" description="Basic residues" evidence="1">
    <location>
        <begin position="10"/>
        <end position="25"/>
    </location>
</feature>
<feature type="compositionally biased region" description="Polar residues" evidence="1">
    <location>
        <begin position="137"/>
        <end position="160"/>
    </location>
</feature>
<evidence type="ECO:0000313" key="2">
    <source>
        <dbReference type="Ensembl" id="ENSCCNP00000003583.1"/>
    </source>
</evidence>
<evidence type="ECO:0000256" key="1">
    <source>
        <dbReference type="SAM" id="MobiDB-lite"/>
    </source>
</evidence>